<dbReference type="AlphaFoldDB" id="A0A2J6S2E5"/>
<gene>
    <name evidence="2" type="ORF">L207DRAFT_524378</name>
</gene>
<evidence type="ECO:0000256" key="1">
    <source>
        <dbReference type="SAM" id="MobiDB-lite"/>
    </source>
</evidence>
<organism evidence="2 3">
    <name type="scientific">Hyaloscypha variabilis (strain UAMH 11265 / GT02V1 / F)</name>
    <name type="common">Meliniomyces variabilis</name>
    <dbReference type="NCBI Taxonomy" id="1149755"/>
    <lineage>
        <taxon>Eukaryota</taxon>
        <taxon>Fungi</taxon>
        <taxon>Dikarya</taxon>
        <taxon>Ascomycota</taxon>
        <taxon>Pezizomycotina</taxon>
        <taxon>Leotiomycetes</taxon>
        <taxon>Helotiales</taxon>
        <taxon>Hyaloscyphaceae</taxon>
        <taxon>Hyaloscypha</taxon>
        <taxon>Hyaloscypha variabilis</taxon>
    </lineage>
</organism>
<protein>
    <submittedName>
        <fullName evidence="2">Uncharacterized protein</fullName>
    </submittedName>
</protein>
<feature type="compositionally biased region" description="Basic residues" evidence="1">
    <location>
        <begin position="56"/>
        <end position="65"/>
    </location>
</feature>
<feature type="compositionally biased region" description="Polar residues" evidence="1">
    <location>
        <begin position="80"/>
        <end position="92"/>
    </location>
</feature>
<keyword evidence="3" id="KW-1185">Reference proteome</keyword>
<accession>A0A2J6S2E5</accession>
<evidence type="ECO:0000313" key="3">
    <source>
        <dbReference type="Proteomes" id="UP000235786"/>
    </source>
</evidence>
<evidence type="ECO:0000313" key="2">
    <source>
        <dbReference type="EMBL" id="PMD44940.1"/>
    </source>
</evidence>
<dbReference type="Proteomes" id="UP000235786">
    <property type="component" value="Unassembled WGS sequence"/>
</dbReference>
<dbReference type="EMBL" id="KZ613940">
    <property type="protein sequence ID" value="PMD44940.1"/>
    <property type="molecule type" value="Genomic_DNA"/>
</dbReference>
<name>A0A2J6S2E5_HYAVF</name>
<feature type="region of interest" description="Disordered" evidence="1">
    <location>
        <begin position="1"/>
        <end position="24"/>
    </location>
</feature>
<dbReference type="OrthoDB" id="3553969at2759"/>
<reference evidence="2 3" key="1">
    <citation type="submission" date="2016-04" db="EMBL/GenBank/DDBJ databases">
        <title>A degradative enzymes factory behind the ericoid mycorrhizal symbiosis.</title>
        <authorList>
            <consortium name="DOE Joint Genome Institute"/>
            <person name="Martino E."/>
            <person name="Morin E."/>
            <person name="Grelet G."/>
            <person name="Kuo A."/>
            <person name="Kohler A."/>
            <person name="Daghino S."/>
            <person name="Barry K."/>
            <person name="Choi C."/>
            <person name="Cichocki N."/>
            <person name="Clum A."/>
            <person name="Copeland A."/>
            <person name="Hainaut M."/>
            <person name="Haridas S."/>
            <person name="Labutti K."/>
            <person name="Lindquist E."/>
            <person name="Lipzen A."/>
            <person name="Khouja H.-R."/>
            <person name="Murat C."/>
            <person name="Ohm R."/>
            <person name="Olson A."/>
            <person name="Spatafora J."/>
            <person name="Veneault-Fourrey C."/>
            <person name="Henrissat B."/>
            <person name="Grigoriev I."/>
            <person name="Martin F."/>
            <person name="Perotto S."/>
        </authorList>
    </citation>
    <scope>NUCLEOTIDE SEQUENCE [LARGE SCALE GENOMIC DNA]</scope>
    <source>
        <strain evidence="2 3">F</strain>
    </source>
</reference>
<feature type="region of interest" description="Disordered" evidence="1">
    <location>
        <begin position="46"/>
        <end position="128"/>
    </location>
</feature>
<sequence length="384" mass="43253">MENQGEKPLQWGPQKEHPKIPPGLSFKEYMKAQRIDGKRISWNSWGGKLNLFPTTKGRKDKHKKAVLNQESGKQAARLGTPSNGSLQGQQREQITDDNAAEYGLTESGGDDEEPNGAKKTVSATGPGFSSSTKFPPTLWAATDTSLVLSLRAPQIHVINGEETSRSKLNSGFNACSEARQVGQSLKLDYFLCSYRVNFFDGTAAIGTIRNYINADLDTLWLTKTKEVNVLPENIQWVCGKCSMFEEGTIRTLLNHEVSEVLIVVGDFERCERMRDVSFVPPSQRPHYVKHAGREAKKWGSQAFKKKWSDMEEDIVNMMDDLKLARAEARKRAMNHGLDLDFLPSLEDLSGWKIPKVRFVEAKTASLDWVRPSKENLEDIRQHWA</sequence>
<proteinExistence type="predicted"/>